<feature type="domain" description="SLH" evidence="1">
    <location>
        <begin position="431"/>
        <end position="494"/>
    </location>
</feature>
<feature type="domain" description="SLH" evidence="1">
    <location>
        <begin position="364"/>
        <end position="427"/>
    </location>
</feature>
<comment type="caution">
    <text evidence="2">The sequence shown here is derived from an EMBL/GenBank/DDBJ whole genome shotgun (WGS) entry which is preliminary data.</text>
</comment>
<accession>A0A0W8E2D6</accession>
<evidence type="ECO:0000313" key="2">
    <source>
        <dbReference type="EMBL" id="KUG02824.1"/>
    </source>
</evidence>
<proteinExistence type="predicted"/>
<gene>
    <name evidence="2" type="ORF">ASZ90_019818</name>
</gene>
<name>A0A0W8E2D6_9ZZZZ</name>
<sequence>MLKRIIAVIICLILLMPGMAYANEEMSSVTLDQPASLSVRPGDNGELFLRLTQPDSIMDLMNDSEAELWLLYELDWKINDGPWQFNKTWNGTSDIGVMEYYESTYELFNVCGYLNNIGHDERNAFDIPVFEFSLDLDSFDLQNNTYSFRYRYVYEYDNGEGFSFVVSPYSEIAAIGKTSAAQIPNSLEAPKTLTGELKAYENGQPYFHFTCTIPDSVEKTNKQTSVWTKLDWKIDGGKWATESGNMPFEKADNMLADDLDVDPIDQGGWAEVNIEQNTYYFRMYFEMQKPDGSTLRSPFSNVVEIGTPAFYSNANSWAVAELNKAADYELIPDILKGADMTRPITREEFAELAVLLYEKTSGQTAAPVSPNPFTDTNNPQILKAFAVGITLGTSDTNFSPRVLINREQCATMLFRTIKAIAPGADYSIAGVADFPDQKYISDWAVEATKYMSKIGIIKGDTNGNFMPKAITTSQEAVGYGMASREAAVLMAVRTYEAVR</sequence>
<dbReference type="AlphaFoldDB" id="A0A0W8E2D6"/>
<evidence type="ECO:0000259" key="1">
    <source>
        <dbReference type="PROSITE" id="PS51272"/>
    </source>
</evidence>
<dbReference type="Pfam" id="PF00395">
    <property type="entry name" value="SLH"/>
    <property type="match status" value="1"/>
</dbReference>
<protein>
    <submittedName>
        <fullName evidence="2">S-layer protein (Slh domain)</fullName>
    </submittedName>
</protein>
<dbReference type="EMBL" id="LNQE01001908">
    <property type="protein sequence ID" value="KUG02824.1"/>
    <property type="molecule type" value="Genomic_DNA"/>
</dbReference>
<dbReference type="PROSITE" id="PS51272">
    <property type="entry name" value="SLH"/>
    <property type="match status" value="2"/>
</dbReference>
<organism evidence="2">
    <name type="scientific">hydrocarbon metagenome</name>
    <dbReference type="NCBI Taxonomy" id="938273"/>
    <lineage>
        <taxon>unclassified sequences</taxon>
        <taxon>metagenomes</taxon>
        <taxon>ecological metagenomes</taxon>
    </lineage>
</organism>
<reference evidence="2" key="1">
    <citation type="journal article" date="2015" name="Proc. Natl. Acad. Sci. U.S.A.">
        <title>Networks of energetic and metabolic interactions define dynamics in microbial communities.</title>
        <authorList>
            <person name="Embree M."/>
            <person name="Liu J.K."/>
            <person name="Al-Bassam M.M."/>
            <person name="Zengler K."/>
        </authorList>
    </citation>
    <scope>NUCLEOTIDE SEQUENCE</scope>
</reference>
<dbReference type="InterPro" id="IPR001119">
    <property type="entry name" value="SLH_dom"/>
</dbReference>